<gene>
    <name evidence="9" type="primary">dnaN_2</name>
    <name evidence="9" type="ORF">PAECIP111802_04913</name>
</gene>
<dbReference type="Proteomes" id="UP000730618">
    <property type="component" value="Unassembled WGS sequence"/>
</dbReference>
<comment type="caution">
    <text evidence="9">The sequence shown here is derived from an EMBL/GenBank/DDBJ whole genome shotgun (WGS) entry which is preliminary data.</text>
</comment>
<evidence type="ECO:0000256" key="3">
    <source>
        <dbReference type="ARBA" id="ARBA00030988"/>
    </source>
</evidence>
<organism evidence="9 10">
    <name type="scientific">Paenibacillus allorhizosphaerae</name>
    <dbReference type="NCBI Taxonomy" id="2849866"/>
    <lineage>
        <taxon>Bacteria</taxon>
        <taxon>Bacillati</taxon>
        <taxon>Bacillota</taxon>
        <taxon>Bacilli</taxon>
        <taxon>Bacillales</taxon>
        <taxon>Paenibacillaceae</taxon>
        <taxon>Paenibacillus</taxon>
    </lineage>
</organism>
<keyword evidence="10" id="KW-1185">Reference proteome</keyword>
<feature type="domain" description="DNA polymerase III beta sliding clamp central" evidence="7">
    <location>
        <begin position="180"/>
        <end position="286"/>
    </location>
</feature>
<keyword evidence="2" id="KW-0238">DNA-binding</keyword>
<dbReference type="InterPro" id="IPR022634">
    <property type="entry name" value="DNA_polIII_beta_N"/>
</dbReference>
<evidence type="ECO:0000256" key="5">
    <source>
        <dbReference type="ARBA" id="ARBA00033276"/>
    </source>
</evidence>
<feature type="domain" description="DNA polymerase III beta sliding clamp C-terminal" evidence="8">
    <location>
        <begin position="294"/>
        <end position="399"/>
    </location>
</feature>
<dbReference type="PANTHER" id="PTHR30478:SF0">
    <property type="entry name" value="BETA SLIDING CLAMP"/>
    <property type="match status" value="1"/>
</dbReference>
<dbReference type="RefSeq" id="WP_218101175.1">
    <property type="nucleotide sequence ID" value="NZ_CAJVCE010000016.1"/>
</dbReference>
<accession>A0ABN7TQF1</accession>
<dbReference type="Pfam" id="PF00712">
    <property type="entry name" value="DNA_pol3_beta"/>
    <property type="match status" value="1"/>
</dbReference>
<dbReference type="Pfam" id="PF02768">
    <property type="entry name" value="DNA_pol3_beta_3"/>
    <property type="match status" value="1"/>
</dbReference>
<dbReference type="InterPro" id="IPR022635">
    <property type="entry name" value="DNA_polIII_beta_C"/>
</dbReference>
<evidence type="ECO:0000313" key="10">
    <source>
        <dbReference type="Proteomes" id="UP000730618"/>
    </source>
</evidence>
<evidence type="ECO:0000313" key="9">
    <source>
        <dbReference type="EMBL" id="CAG7651236.1"/>
    </source>
</evidence>
<evidence type="ECO:0000259" key="7">
    <source>
        <dbReference type="Pfam" id="PF02767"/>
    </source>
</evidence>
<feature type="domain" description="DNA polymerase III beta sliding clamp N-terminal" evidence="6">
    <location>
        <begin position="78"/>
        <end position="167"/>
    </location>
</feature>
<protein>
    <recommendedName>
        <fullName evidence="1">Beta sliding clamp</fullName>
    </recommendedName>
    <alternativeName>
        <fullName evidence="5">Beta-clamp processivity factor</fullName>
    </alternativeName>
    <alternativeName>
        <fullName evidence="3">DNA polymerase III beta sliding clamp subunit</fullName>
    </alternativeName>
    <alternativeName>
        <fullName evidence="4">DNA polymerase III subunit beta</fullName>
    </alternativeName>
</protein>
<dbReference type="CDD" id="cd00140">
    <property type="entry name" value="beta_clamp"/>
    <property type="match status" value="1"/>
</dbReference>
<evidence type="ECO:0000259" key="6">
    <source>
        <dbReference type="Pfam" id="PF00712"/>
    </source>
</evidence>
<dbReference type="EMBL" id="CAJVCE010000016">
    <property type="protein sequence ID" value="CAG7651236.1"/>
    <property type="molecule type" value="Genomic_DNA"/>
</dbReference>
<dbReference type="InterPro" id="IPR001001">
    <property type="entry name" value="DNA_polIII_beta"/>
</dbReference>
<evidence type="ECO:0000259" key="8">
    <source>
        <dbReference type="Pfam" id="PF02768"/>
    </source>
</evidence>
<evidence type="ECO:0000256" key="1">
    <source>
        <dbReference type="ARBA" id="ARBA00021035"/>
    </source>
</evidence>
<reference evidence="9 10" key="1">
    <citation type="submission" date="2021-06" db="EMBL/GenBank/DDBJ databases">
        <authorList>
            <person name="Criscuolo A."/>
        </authorList>
    </citation>
    <scope>NUCLEOTIDE SEQUENCE [LARGE SCALE GENOMIC DNA]</scope>
    <source>
        <strain evidence="10">CIP 111802</strain>
    </source>
</reference>
<dbReference type="SMART" id="SM00480">
    <property type="entry name" value="POL3Bc"/>
    <property type="match status" value="1"/>
</dbReference>
<evidence type="ECO:0000256" key="4">
    <source>
        <dbReference type="ARBA" id="ARBA00033275"/>
    </source>
</evidence>
<evidence type="ECO:0000256" key="2">
    <source>
        <dbReference type="ARBA" id="ARBA00023125"/>
    </source>
</evidence>
<dbReference type="Pfam" id="PF02767">
    <property type="entry name" value="DNA_pol3_beta_2"/>
    <property type="match status" value="1"/>
</dbReference>
<dbReference type="InterPro" id="IPR022637">
    <property type="entry name" value="DNA_polIII_beta_cen"/>
</dbReference>
<proteinExistence type="predicted"/>
<sequence length="419" mass="45450">MSSMTDLVLQQEEGSSTIEKNVTIVKIKDKKQFLSMVEDVAKAVATSDAIPVLQMIKMEIQKTVPRRKTDGSGETENVTGNALTLVGGDGTITIVKAAATVEGSEHSVIEADKEISVLIPAEAFSKICRNLPAGDFRLELEDERLTIKAGKAKYTLATQDVSMYPNIETEEGAVSFVSRSKDFCSVIKETLYAVSKDEARPAICGVQLKGSESGVLFQSSNLKLASIQLLTVEVSSFEAIISAKTAKLILDIFDKIEGPVRVLVGASMITVAGIGVMIVSKLISGKVMDLDTQLPRSFASECTVNRKELEDAFKRAMSITGKAQRAVNFKLTNGEFHLKSKGELGNGEESLFVADATGEMKGCVDAEVMTDTLKSLEAYEHIHFRWLEPLKPYILAPVLKDGETSNRLAVVVPLRSHEV</sequence>
<dbReference type="PANTHER" id="PTHR30478">
    <property type="entry name" value="DNA POLYMERASE III SUBUNIT BETA"/>
    <property type="match status" value="1"/>
</dbReference>
<name>A0ABN7TQF1_9BACL</name>